<evidence type="ECO:0000256" key="1">
    <source>
        <dbReference type="SAM" id="Phobius"/>
    </source>
</evidence>
<dbReference type="GeneID" id="106536666"/>
<dbReference type="AlphaFoldDB" id="A0A2I4DB38"/>
<keyword evidence="1 3" id="KW-0812">Transmembrane</keyword>
<accession>A0A2I4DB38</accession>
<feature type="non-terminal residue" evidence="3">
    <location>
        <position position="144"/>
    </location>
</feature>
<feature type="transmembrane region" description="Helical" evidence="1">
    <location>
        <begin position="62"/>
        <end position="80"/>
    </location>
</feature>
<dbReference type="PANTHER" id="PTHR31020">
    <property type="entry name" value="TRANSMEMBRANE PROTEIN 174"/>
    <property type="match status" value="1"/>
</dbReference>
<evidence type="ECO:0000313" key="2">
    <source>
        <dbReference type="Proteomes" id="UP000192220"/>
    </source>
</evidence>
<evidence type="ECO:0000313" key="3">
    <source>
        <dbReference type="RefSeq" id="XP_013889442.1"/>
    </source>
</evidence>
<sequence>MVGRRPEMENNSDAPRAGLLDGEKTAVALLLSGVLLVMLGVTFTAMGWHYYRTNISFQWTQLLGPILISVGGTFMLTSICKFRLILCCRQQDEEVFVIPVREQTSRGHPVVVHGINPPVMLQGATAMLCIPPAYGFITQEVHPQ</sequence>
<feature type="transmembrane region" description="Helical" evidence="1">
    <location>
        <begin position="26"/>
        <end position="50"/>
    </location>
</feature>
<dbReference type="InParanoid" id="A0A2I4DB38"/>
<dbReference type="STRING" id="52670.A0A2I4DB38"/>
<keyword evidence="2" id="KW-1185">Reference proteome</keyword>
<dbReference type="CTD" id="134288"/>
<reference evidence="3" key="1">
    <citation type="submission" date="2025-08" db="UniProtKB">
        <authorList>
            <consortium name="RefSeq"/>
        </authorList>
    </citation>
    <scope>IDENTIFICATION</scope>
    <source>
        <strain evidence="3">Quisiro</strain>
        <tissue evidence="3">Liver</tissue>
    </source>
</reference>
<organism evidence="2 3">
    <name type="scientific">Austrofundulus limnaeus</name>
    <name type="common">Annual killifish</name>
    <dbReference type="NCBI Taxonomy" id="52670"/>
    <lineage>
        <taxon>Eukaryota</taxon>
        <taxon>Metazoa</taxon>
        <taxon>Chordata</taxon>
        <taxon>Craniata</taxon>
        <taxon>Vertebrata</taxon>
        <taxon>Euteleostomi</taxon>
        <taxon>Actinopterygii</taxon>
        <taxon>Neopterygii</taxon>
        <taxon>Teleostei</taxon>
        <taxon>Neoteleostei</taxon>
        <taxon>Acanthomorphata</taxon>
        <taxon>Ovalentaria</taxon>
        <taxon>Atherinomorphae</taxon>
        <taxon>Cyprinodontiformes</taxon>
        <taxon>Rivulidae</taxon>
        <taxon>Austrofundulus</taxon>
    </lineage>
</organism>
<protein>
    <submittedName>
        <fullName evidence="3">Transmembrane protein 174</fullName>
    </submittedName>
</protein>
<dbReference type="RefSeq" id="XP_013889442.1">
    <property type="nucleotide sequence ID" value="XM_014033988.1"/>
</dbReference>
<keyword evidence="1" id="KW-0472">Membrane</keyword>
<dbReference type="OrthoDB" id="9931655at2759"/>
<dbReference type="KEGG" id="alim:106536666"/>
<dbReference type="Proteomes" id="UP000192220">
    <property type="component" value="Unplaced"/>
</dbReference>
<keyword evidence="1" id="KW-1133">Transmembrane helix</keyword>
<dbReference type="PANTHER" id="PTHR31020:SF1">
    <property type="entry name" value="TRANSMEMBRANE PROTEIN 174"/>
    <property type="match status" value="1"/>
</dbReference>
<dbReference type="InterPro" id="IPR027835">
    <property type="entry name" value="TMEM174"/>
</dbReference>
<name>A0A2I4DB38_AUSLI</name>
<proteinExistence type="predicted"/>
<gene>
    <name evidence="3" type="primary">tmem174</name>
</gene>
<dbReference type="Pfam" id="PF15029">
    <property type="entry name" value="TMEM174"/>
    <property type="match status" value="1"/>
</dbReference>